<keyword evidence="4 5" id="KW-0238">DNA-binding</keyword>
<dbReference type="Proteomes" id="UP000838756">
    <property type="component" value="Unassembled WGS sequence"/>
</dbReference>
<feature type="domain" description="THAP-type" evidence="7">
    <location>
        <begin position="30"/>
        <end position="113"/>
    </location>
</feature>
<keyword evidence="3" id="KW-0862">Zinc</keyword>
<dbReference type="SMART" id="SM00980">
    <property type="entry name" value="THAP"/>
    <property type="match status" value="1"/>
</dbReference>
<evidence type="ECO:0000313" key="9">
    <source>
        <dbReference type="Proteomes" id="UP000838756"/>
    </source>
</evidence>
<protein>
    <submittedName>
        <fullName evidence="8">Jg6503 protein</fullName>
    </submittedName>
</protein>
<dbReference type="GO" id="GO:0003677">
    <property type="term" value="F:DNA binding"/>
    <property type="evidence" value="ECO:0007669"/>
    <property type="project" value="UniProtKB-UniRule"/>
</dbReference>
<evidence type="ECO:0000313" key="8">
    <source>
        <dbReference type="EMBL" id="CAH2269461.1"/>
    </source>
</evidence>
<dbReference type="SMART" id="SM00692">
    <property type="entry name" value="DM3"/>
    <property type="match status" value="1"/>
</dbReference>
<evidence type="ECO:0000256" key="3">
    <source>
        <dbReference type="ARBA" id="ARBA00022833"/>
    </source>
</evidence>
<evidence type="ECO:0000256" key="1">
    <source>
        <dbReference type="ARBA" id="ARBA00022723"/>
    </source>
</evidence>
<dbReference type="SUPFAM" id="SSF57716">
    <property type="entry name" value="Glucocorticoid receptor-like (DNA-binding domain)"/>
    <property type="match status" value="1"/>
</dbReference>
<reference evidence="8" key="1">
    <citation type="submission" date="2022-03" db="EMBL/GenBank/DDBJ databases">
        <authorList>
            <person name="Lindestad O."/>
        </authorList>
    </citation>
    <scope>NUCLEOTIDE SEQUENCE</scope>
</reference>
<evidence type="ECO:0000256" key="5">
    <source>
        <dbReference type="PROSITE-ProRule" id="PRU00309"/>
    </source>
</evidence>
<dbReference type="EMBL" id="CAKXAJ010026524">
    <property type="protein sequence ID" value="CAH2269461.1"/>
    <property type="molecule type" value="Genomic_DNA"/>
</dbReference>
<dbReference type="GO" id="GO:0008270">
    <property type="term" value="F:zinc ion binding"/>
    <property type="evidence" value="ECO:0007669"/>
    <property type="project" value="UniProtKB-KW"/>
</dbReference>
<dbReference type="InterPro" id="IPR006612">
    <property type="entry name" value="THAP_Znf"/>
</dbReference>
<accession>A0A8S4SQK9</accession>
<evidence type="ECO:0000256" key="6">
    <source>
        <dbReference type="SAM" id="MobiDB-lite"/>
    </source>
</evidence>
<organism evidence="8 9">
    <name type="scientific">Pararge aegeria aegeria</name>
    <dbReference type="NCBI Taxonomy" id="348720"/>
    <lineage>
        <taxon>Eukaryota</taxon>
        <taxon>Metazoa</taxon>
        <taxon>Ecdysozoa</taxon>
        <taxon>Arthropoda</taxon>
        <taxon>Hexapoda</taxon>
        <taxon>Insecta</taxon>
        <taxon>Pterygota</taxon>
        <taxon>Neoptera</taxon>
        <taxon>Endopterygota</taxon>
        <taxon>Lepidoptera</taxon>
        <taxon>Glossata</taxon>
        <taxon>Ditrysia</taxon>
        <taxon>Papilionoidea</taxon>
        <taxon>Nymphalidae</taxon>
        <taxon>Satyrinae</taxon>
        <taxon>Satyrini</taxon>
        <taxon>Parargina</taxon>
        <taxon>Pararge</taxon>
    </lineage>
</organism>
<name>A0A8S4SQK9_9NEOP</name>
<dbReference type="OrthoDB" id="7683421at2759"/>
<dbReference type="PROSITE" id="PS50950">
    <property type="entry name" value="ZF_THAP"/>
    <property type="match status" value="1"/>
</dbReference>
<evidence type="ECO:0000256" key="2">
    <source>
        <dbReference type="ARBA" id="ARBA00022771"/>
    </source>
</evidence>
<dbReference type="AlphaFoldDB" id="A0A8S4SQK9"/>
<dbReference type="Pfam" id="PF05485">
    <property type="entry name" value="THAP"/>
    <property type="match status" value="1"/>
</dbReference>
<keyword evidence="2 5" id="KW-0863">Zinc-finger</keyword>
<gene>
    <name evidence="8" type="primary">jg6503</name>
    <name evidence="8" type="ORF">PAEG_LOCUS27680</name>
</gene>
<sequence>MRRTPGLDDIGGKVGDVDGRPKGIKRVFKMGGCRCTYRNCSVKTDGKTHMFHYPVFDKVRCHQWLVNAQRLDFLDLKVSQLKNRCVCQHHFREENFMNYKKEKLIFDAVPTLNGPFCDPSKFVALEDPKEYPIPILVEDIENDFDVNDKKSNFSLKYGDFLTNNDFVDSSARYNRNNINLTKDNAGGKISSLYKNGKDKRFPEPQNTRPTRKVKKGPAQPTLAVPPYSDLSNELKMGKELNLEQNLIHSHLNLKFEDKNSVPENICAIPLPLSTDVTPKSIPSGKKPKVTILSEKKIEEPIDISTIQGKFEIISPSRTLTLPDKSSVLKVPREPEITPNTLIVEPDTKPSEKLKILEVLNVEFDSEFGKGGNVQNKTITDKIENILPQSPYKKSAQIKYKVTPERSAAIEKKRKFNMKLKDIIESCLDKLDDPAKNYSILPNLTTHPSYSNFKSTQPNFTFNEEIKLPEKPETKLLRENNDSIFEDNKGLRTVQDSTIAYLEERMKKMESTLLNKIAQNSQQIIDFKNTWTKDSTQDKKKRKESNKRIVSTQTNENESCYKKYLYQEISKYLSPSSSSIIYEELFINKYSCEEVNIPLTRKRRKCI</sequence>
<comment type="caution">
    <text evidence="8">The sequence shown here is derived from an EMBL/GenBank/DDBJ whole genome shotgun (WGS) entry which is preliminary data.</text>
</comment>
<proteinExistence type="predicted"/>
<keyword evidence="9" id="KW-1185">Reference proteome</keyword>
<feature type="region of interest" description="Disordered" evidence="6">
    <location>
        <begin position="195"/>
        <end position="220"/>
    </location>
</feature>
<keyword evidence="1" id="KW-0479">Metal-binding</keyword>
<evidence type="ECO:0000259" key="7">
    <source>
        <dbReference type="PROSITE" id="PS50950"/>
    </source>
</evidence>
<evidence type="ECO:0000256" key="4">
    <source>
        <dbReference type="ARBA" id="ARBA00023125"/>
    </source>
</evidence>